<dbReference type="GO" id="GO:0044281">
    <property type="term" value="P:small molecule metabolic process"/>
    <property type="evidence" value="ECO:0007669"/>
    <property type="project" value="UniProtKB-ARBA"/>
</dbReference>
<dbReference type="OrthoDB" id="27736at2157"/>
<dbReference type="InterPro" id="IPR006439">
    <property type="entry name" value="HAD-SF_hydro_IA"/>
</dbReference>
<dbReference type="SUPFAM" id="SSF56784">
    <property type="entry name" value="HAD-like"/>
    <property type="match status" value="1"/>
</dbReference>
<evidence type="ECO:0000256" key="5">
    <source>
        <dbReference type="ARBA" id="ARBA00022842"/>
    </source>
</evidence>
<dbReference type="Gene3D" id="3.40.50.1000">
    <property type="entry name" value="HAD superfamily/HAD-like"/>
    <property type="match status" value="1"/>
</dbReference>
<dbReference type="RefSeq" id="WP_012036248.1">
    <property type="nucleotide sequence ID" value="NC_009464.1"/>
</dbReference>
<dbReference type="NCBIfam" id="TIGR01509">
    <property type="entry name" value="HAD-SF-IA-v3"/>
    <property type="match status" value="1"/>
</dbReference>
<dbReference type="KEGG" id="rci:RCIX925"/>
<dbReference type="InterPro" id="IPR051400">
    <property type="entry name" value="HAD-like_hydrolase"/>
</dbReference>
<dbReference type="GeneID" id="5145089"/>
<evidence type="ECO:0000313" key="6">
    <source>
        <dbReference type="EMBL" id="CAJ36271.1"/>
    </source>
</evidence>
<reference evidence="6 7" key="1">
    <citation type="journal article" date="2006" name="Science">
        <title>Genome of rice cluster I archaea -- the key methane producers in the rice rhizosphere.</title>
        <authorList>
            <person name="Erkel C."/>
            <person name="Kube M."/>
            <person name="Reinhardt R."/>
            <person name="Liesack W."/>
        </authorList>
    </citation>
    <scope>NUCLEOTIDE SEQUENCE [LARGE SCALE GENOMIC DNA]</scope>
    <source>
        <strain evidence="7">DSM 22066 / NBRC 105507 / MRE50</strain>
    </source>
</reference>
<keyword evidence="5" id="KW-0460">Magnesium</keyword>
<keyword evidence="3" id="KW-0479">Metal-binding</keyword>
<dbReference type="PANTHER" id="PTHR46470">
    <property type="entry name" value="N-ACYLNEURAMINATE-9-PHOSPHATASE"/>
    <property type="match status" value="1"/>
</dbReference>
<dbReference type="Pfam" id="PF00702">
    <property type="entry name" value="Hydrolase"/>
    <property type="match status" value="1"/>
</dbReference>
<dbReference type="GO" id="GO:0046872">
    <property type="term" value="F:metal ion binding"/>
    <property type="evidence" value="ECO:0007669"/>
    <property type="project" value="UniProtKB-KW"/>
</dbReference>
<evidence type="ECO:0000256" key="2">
    <source>
        <dbReference type="ARBA" id="ARBA00007958"/>
    </source>
</evidence>
<dbReference type="GO" id="GO:0016791">
    <property type="term" value="F:phosphatase activity"/>
    <property type="evidence" value="ECO:0007669"/>
    <property type="project" value="TreeGrafter"/>
</dbReference>
<keyword evidence="7" id="KW-1185">Reference proteome</keyword>
<dbReference type="PRINTS" id="PR00413">
    <property type="entry name" value="HADHALOGNASE"/>
</dbReference>
<comment type="cofactor">
    <cofactor evidence="1">
        <name>Mg(2+)</name>
        <dbReference type="ChEBI" id="CHEBI:18420"/>
    </cofactor>
</comment>
<dbReference type="Gene3D" id="1.10.150.400">
    <property type="match status" value="1"/>
</dbReference>
<proteinExistence type="inferred from homology"/>
<dbReference type="PANTHER" id="PTHR46470:SF2">
    <property type="entry name" value="GLYCERALDEHYDE 3-PHOSPHATE PHOSPHATASE"/>
    <property type="match status" value="1"/>
</dbReference>
<sequence length="258" mass="29114">MTIDTVTFDVWNTLVVHEFYDDRLKNHRMKSIRDALREHGHSCTCEEIRIAYDYTEECLTRIWQTERDLSNDGHLALFLEGMGLDPDDDTMEIIREPYSCALLDFRPKLVDGAADIINTLKDQGYRLGLISNTGRTPGRTMREVLSEYGLAGCFTAMTFSDEVGHIKPGRQIYDRALKSLGSAPEKTVHIGDNPLLDVYGAKACGWKAILFTKYMASFEKYASKYYNANGRTAEPDYTVETLGQIVDALAALDSKNVE</sequence>
<dbReference type="eggNOG" id="arCOG02291">
    <property type="taxonomic scope" value="Archaea"/>
</dbReference>
<dbReference type="AlphaFoldDB" id="Q0W5S2"/>
<protein>
    <submittedName>
        <fullName evidence="6">Hydrolase (HAD superfamily)</fullName>
    </submittedName>
</protein>
<organism evidence="6 7">
    <name type="scientific">Methanocella arvoryzae (strain DSM 22066 / NBRC 105507 / MRE50)</name>
    <dbReference type="NCBI Taxonomy" id="351160"/>
    <lineage>
        <taxon>Archaea</taxon>
        <taxon>Methanobacteriati</taxon>
        <taxon>Methanobacteriota</taxon>
        <taxon>Stenosarchaea group</taxon>
        <taxon>Methanomicrobia</taxon>
        <taxon>Methanocellales</taxon>
        <taxon>Methanocellaceae</taxon>
        <taxon>Methanocella</taxon>
    </lineage>
</organism>
<dbReference type="Proteomes" id="UP000000663">
    <property type="component" value="Chromosome"/>
</dbReference>
<comment type="similarity">
    <text evidence="2">Belongs to the HAD-like hydrolase superfamily.</text>
</comment>
<evidence type="ECO:0000256" key="3">
    <source>
        <dbReference type="ARBA" id="ARBA00022723"/>
    </source>
</evidence>
<dbReference type="InterPro" id="IPR036412">
    <property type="entry name" value="HAD-like_sf"/>
</dbReference>
<evidence type="ECO:0000313" key="7">
    <source>
        <dbReference type="Proteomes" id="UP000000663"/>
    </source>
</evidence>
<dbReference type="SFLD" id="SFLDG01129">
    <property type="entry name" value="C1.5:_HAD__Beta-PGM__Phosphata"/>
    <property type="match status" value="1"/>
</dbReference>
<dbReference type="InterPro" id="IPR023214">
    <property type="entry name" value="HAD_sf"/>
</dbReference>
<evidence type="ECO:0000256" key="1">
    <source>
        <dbReference type="ARBA" id="ARBA00001946"/>
    </source>
</evidence>
<dbReference type="STRING" id="351160.RCIX925"/>
<gene>
    <name evidence="6" type="ORF">RCIX925</name>
</gene>
<name>Q0W5S2_METAR</name>
<dbReference type="EMBL" id="AM114193">
    <property type="protein sequence ID" value="CAJ36271.1"/>
    <property type="molecule type" value="Genomic_DNA"/>
</dbReference>
<evidence type="ECO:0000256" key="4">
    <source>
        <dbReference type="ARBA" id="ARBA00022801"/>
    </source>
</evidence>
<accession>Q0W5S2</accession>
<dbReference type="NCBIfam" id="TIGR01549">
    <property type="entry name" value="HAD-SF-IA-v1"/>
    <property type="match status" value="1"/>
</dbReference>
<dbReference type="SFLD" id="SFLDS00003">
    <property type="entry name" value="Haloacid_Dehalogenase"/>
    <property type="match status" value="1"/>
</dbReference>
<keyword evidence="4 6" id="KW-0378">Hydrolase</keyword>